<protein>
    <recommendedName>
        <fullName evidence="4">HIT domain-containing protein</fullName>
    </recommendedName>
</protein>
<dbReference type="STRING" id="933084.A0A067Q977"/>
<keyword evidence="1" id="KW-0547">Nucleotide-binding</keyword>
<dbReference type="Pfam" id="PF11969">
    <property type="entry name" value="DcpS_C"/>
    <property type="match status" value="1"/>
</dbReference>
<dbReference type="PANTHER" id="PTHR12486:SF5">
    <property type="entry name" value="ADENOSINE 5'-MONOPHOSPHORAMIDASE HINT3"/>
    <property type="match status" value="1"/>
</dbReference>
<organism evidence="5 6">
    <name type="scientific">Jaapia argillacea MUCL 33604</name>
    <dbReference type="NCBI Taxonomy" id="933084"/>
    <lineage>
        <taxon>Eukaryota</taxon>
        <taxon>Fungi</taxon>
        <taxon>Dikarya</taxon>
        <taxon>Basidiomycota</taxon>
        <taxon>Agaricomycotina</taxon>
        <taxon>Agaricomycetes</taxon>
        <taxon>Agaricomycetidae</taxon>
        <taxon>Jaapiales</taxon>
        <taxon>Jaapiaceae</taxon>
        <taxon>Jaapia</taxon>
    </lineage>
</organism>
<dbReference type="InterPro" id="IPR011146">
    <property type="entry name" value="HIT-like"/>
</dbReference>
<dbReference type="InterPro" id="IPR036265">
    <property type="entry name" value="HIT-like_sf"/>
</dbReference>
<evidence type="ECO:0000256" key="2">
    <source>
        <dbReference type="ARBA" id="ARBA00022801"/>
    </source>
</evidence>
<evidence type="ECO:0000256" key="1">
    <source>
        <dbReference type="ARBA" id="ARBA00022741"/>
    </source>
</evidence>
<dbReference type="SUPFAM" id="SSF54197">
    <property type="entry name" value="HIT-like"/>
    <property type="match status" value="1"/>
</dbReference>
<name>A0A067Q977_9AGAM</name>
<dbReference type="Proteomes" id="UP000027265">
    <property type="component" value="Unassembled WGS sequence"/>
</dbReference>
<feature type="domain" description="HIT" evidence="4">
    <location>
        <begin position="41"/>
        <end position="150"/>
    </location>
</feature>
<keyword evidence="2" id="KW-0378">Hydrolase</keyword>
<dbReference type="HOGENOM" id="CLU_056776_4_1_1"/>
<sequence>MGTRGTLSALFFCFKRSRPHGRLSDETSDDLEAGRRLRDCVFCNVSSENGFNIVFEDENFAVFTDHKPSAVHHWQVIPKAHITSVRSLRKHDLHLVRTLGEIGHRFLDESGVPSHLRKLGFHIPPFNSVNHLHLHVQALPYTSIFGRVKYPVVARTNGRNKGFSWFSELAQTIHILERDGRVGVFPC</sequence>
<proteinExistence type="predicted"/>
<evidence type="ECO:0000313" key="5">
    <source>
        <dbReference type="EMBL" id="KDQ59151.1"/>
    </source>
</evidence>
<evidence type="ECO:0000256" key="3">
    <source>
        <dbReference type="PROSITE-ProRule" id="PRU00464"/>
    </source>
</evidence>
<dbReference type="PANTHER" id="PTHR12486">
    <property type="entry name" value="APRATAXIN-RELATED"/>
    <property type="match status" value="1"/>
</dbReference>
<feature type="short sequence motif" description="Histidine triad motif" evidence="3">
    <location>
        <begin position="131"/>
        <end position="135"/>
    </location>
</feature>
<evidence type="ECO:0000313" key="6">
    <source>
        <dbReference type="Proteomes" id="UP000027265"/>
    </source>
</evidence>
<dbReference type="EMBL" id="KL197716">
    <property type="protein sequence ID" value="KDQ59151.1"/>
    <property type="molecule type" value="Genomic_DNA"/>
</dbReference>
<accession>A0A067Q977</accession>
<keyword evidence="6" id="KW-1185">Reference proteome</keyword>
<dbReference type="GO" id="GO:0016787">
    <property type="term" value="F:hydrolase activity"/>
    <property type="evidence" value="ECO:0007669"/>
    <property type="project" value="UniProtKB-KW"/>
</dbReference>
<gene>
    <name evidence="5" type="ORF">JAAARDRAFT_127632</name>
</gene>
<evidence type="ECO:0000259" key="4">
    <source>
        <dbReference type="PROSITE" id="PS51084"/>
    </source>
</evidence>
<dbReference type="Gene3D" id="3.30.428.10">
    <property type="entry name" value="HIT-like"/>
    <property type="match status" value="1"/>
</dbReference>
<dbReference type="GO" id="GO:0000166">
    <property type="term" value="F:nucleotide binding"/>
    <property type="evidence" value="ECO:0007669"/>
    <property type="project" value="UniProtKB-KW"/>
</dbReference>
<dbReference type="PROSITE" id="PS51084">
    <property type="entry name" value="HIT_2"/>
    <property type="match status" value="1"/>
</dbReference>
<dbReference type="OrthoDB" id="1915375at2759"/>
<reference evidence="6" key="1">
    <citation type="journal article" date="2014" name="Proc. Natl. Acad. Sci. U.S.A.">
        <title>Extensive sampling of basidiomycete genomes demonstrates inadequacy of the white-rot/brown-rot paradigm for wood decay fungi.</title>
        <authorList>
            <person name="Riley R."/>
            <person name="Salamov A.A."/>
            <person name="Brown D.W."/>
            <person name="Nagy L.G."/>
            <person name="Floudas D."/>
            <person name="Held B.W."/>
            <person name="Levasseur A."/>
            <person name="Lombard V."/>
            <person name="Morin E."/>
            <person name="Otillar R."/>
            <person name="Lindquist E.A."/>
            <person name="Sun H."/>
            <person name="LaButti K.M."/>
            <person name="Schmutz J."/>
            <person name="Jabbour D."/>
            <person name="Luo H."/>
            <person name="Baker S.E."/>
            <person name="Pisabarro A.G."/>
            <person name="Walton J.D."/>
            <person name="Blanchette R.A."/>
            <person name="Henrissat B."/>
            <person name="Martin F."/>
            <person name="Cullen D."/>
            <person name="Hibbett D.S."/>
            <person name="Grigoriev I.V."/>
        </authorList>
    </citation>
    <scope>NUCLEOTIDE SEQUENCE [LARGE SCALE GENOMIC DNA]</scope>
    <source>
        <strain evidence="6">MUCL 33604</strain>
    </source>
</reference>
<dbReference type="AlphaFoldDB" id="A0A067Q977"/>
<dbReference type="InParanoid" id="A0A067Q977"/>